<keyword evidence="3" id="KW-1185">Reference proteome</keyword>
<comment type="caution">
    <text evidence="2">The sequence shown here is derived from an EMBL/GenBank/DDBJ whole genome shotgun (WGS) entry which is preliminary data.</text>
</comment>
<name>A0A2A2F6M4_9EURY</name>
<reference evidence="2 3" key="1">
    <citation type="submission" date="2017-08" db="EMBL/GenBank/DDBJ databases">
        <title>The strain WRN001 was isolated from Binhai saline alkaline soil, Tianjin, China.</title>
        <authorList>
            <person name="Liu D."/>
            <person name="Zhang G."/>
        </authorList>
    </citation>
    <scope>NUCLEOTIDE SEQUENCE [LARGE SCALE GENOMIC DNA]</scope>
    <source>
        <strain evidence="2 3">WN019</strain>
    </source>
</reference>
<dbReference type="EMBL" id="NSKC01000012">
    <property type="protein sequence ID" value="PAU80242.1"/>
    <property type="molecule type" value="Genomic_DNA"/>
</dbReference>
<protein>
    <recommendedName>
        <fullName evidence="1">CSD domain-containing protein</fullName>
    </recommendedName>
</protein>
<sequence length="64" mass="7598">MQKGKIKAAHQRRSYGYISPKEEAEQIYFHFEDFDGDDIQVEKKVIYQIETTSWGKRAFNVELV</sequence>
<accession>A0A2A2F6M4</accession>
<gene>
    <name evidence="2" type="ORF">CK500_15345</name>
</gene>
<evidence type="ECO:0000313" key="3">
    <source>
        <dbReference type="Proteomes" id="UP000218083"/>
    </source>
</evidence>
<dbReference type="SUPFAM" id="SSF50249">
    <property type="entry name" value="Nucleic acid-binding proteins"/>
    <property type="match status" value="1"/>
</dbReference>
<evidence type="ECO:0000259" key="1">
    <source>
        <dbReference type="PROSITE" id="PS51857"/>
    </source>
</evidence>
<dbReference type="GO" id="GO:0003676">
    <property type="term" value="F:nucleic acid binding"/>
    <property type="evidence" value="ECO:0007669"/>
    <property type="project" value="InterPro"/>
</dbReference>
<feature type="domain" description="CSD" evidence="1">
    <location>
        <begin position="1"/>
        <end position="63"/>
    </location>
</feature>
<dbReference type="Proteomes" id="UP000218083">
    <property type="component" value="Unassembled WGS sequence"/>
</dbReference>
<organism evidence="2 3">
    <name type="scientific">Halorubrum salipaludis</name>
    <dbReference type="NCBI Taxonomy" id="2032630"/>
    <lineage>
        <taxon>Archaea</taxon>
        <taxon>Methanobacteriati</taxon>
        <taxon>Methanobacteriota</taxon>
        <taxon>Stenosarchaea group</taxon>
        <taxon>Halobacteria</taxon>
        <taxon>Halobacteriales</taxon>
        <taxon>Haloferacaceae</taxon>
        <taxon>Halorubrum</taxon>
    </lineage>
</organism>
<proteinExistence type="predicted"/>
<evidence type="ECO:0000313" key="2">
    <source>
        <dbReference type="EMBL" id="PAU80242.1"/>
    </source>
</evidence>
<dbReference type="Gene3D" id="2.40.50.140">
    <property type="entry name" value="Nucleic acid-binding proteins"/>
    <property type="match status" value="1"/>
</dbReference>
<dbReference type="PROSITE" id="PS51857">
    <property type="entry name" value="CSD_2"/>
    <property type="match status" value="1"/>
</dbReference>
<dbReference type="Pfam" id="PF00313">
    <property type="entry name" value="CSD"/>
    <property type="match status" value="1"/>
</dbReference>
<dbReference type="RefSeq" id="WP_095638078.1">
    <property type="nucleotide sequence ID" value="NZ_NSKC01000012.1"/>
</dbReference>
<dbReference type="InterPro" id="IPR002059">
    <property type="entry name" value="CSP_DNA-bd"/>
</dbReference>
<dbReference type="AlphaFoldDB" id="A0A2A2F6M4"/>
<dbReference type="InterPro" id="IPR012340">
    <property type="entry name" value="NA-bd_OB-fold"/>
</dbReference>